<dbReference type="PANTHER" id="PTHR32086:SF0">
    <property type="entry name" value="FANCONI ANEMIA GROUP D2 PROTEIN"/>
    <property type="match status" value="1"/>
</dbReference>
<evidence type="ECO:0000256" key="1">
    <source>
        <dbReference type="ARBA" id="ARBA00004123"/>
    </source>
</evidence>
<dbReference type="GO" id="GO:0036297">
    <property type="term" value="P:interstrand cross-link repair"/>
    <property type="evidence" value="ECO:0007669"/>
    <property type="project" value="TreeGrafter"/>
</dbReference>
<dbReference type="InterPro" id="IPR029448">
    <property type="entry name" value="FANCD2"/>
</dbReference>
<dbReference type="GO" id="GO:1990918">
    <property type="term" value="P:double-strand break repair involved in meiotic recombination"/>
    <property type="evidence" value="ECO:0007669"/>
    <property type="project" value="TreeGrafter"/>
</dbReference>
<feature type="compositionally biased region" description="Low complexity" evidence="6">
    <location>
        <begin position="974"/>
        <end position="986"/>
    </location>
</feature>
<evidence type="ECO:0000256" key="6">
    <source>
        <dbReference type="SAM" id="MobiDB-lite"/>
    </source>
</evidence>
<feature type="region of interest" description="Disordered" evidence="6">
    <location>
        <begin position="971"/>
        <end position="1033"/>
    </location>
</feature>
<keyword evidence="2" id="KW-1017">Isopeptide bond</keyword>
<evidence type="ECO:0000256" key="3">
    <source>
        <dbReference type="ARBA" id="ARBA00022843"/>
    </source>
</evidence>
<sequence length="1033" mass="119130">MNRQTGLLRQHEMRATQQVAMQQSTQSLGRIEEYSSTPPRQSQHSAEKTNMFITRILDECGLEIKLADEENMNNNDELNLELKVDQGILAKRLSQRLRSSSTTANNNTTTTLPSIPLKQFENELISFFSNDSIFRSSLLPTSSTDDVSPLRSQQQDSLMRILLCVDELQMFLAKYLLKRLIRFDNKGGDRVVVQNLPLSMIRLILQTFHYLPIGKSTNAKVLLDFYLDIIDLVTNNDVRCQMISLVTDIFCDDYLQIDIVTKLEEKLDSTNVDIIKQVLSTLTTIQLNESTERRIREKIIPMIMTGVLDVKVECFNYLFETSTKMNMFETILLFRDVATVSNRRRIREKIIPMIMTGVLDVKVECFNYLFETSTKMNMFETILLFRDVATVSNRRSDRLTCSTIDNFQSVQNLFERFEHYFHSSRILFRTCQEKHPITADICLKINSYFLFDFFIGILLTNRSYYNNLKTFIKKLGEDPSIIRSIHTHLTSNISFVNKYAQHIFRFSVAIFQQLSFGNFPTIITTNNSLSSTNLIHLQIGLQLAVMLIDLLFSISHDIKHIPDFHEQIISGLVRMAIIFQNRYLQRLQILKLLKRFCYRYKIKMLTCESYLKNLFEYIDVFRGDHLRLVFSILASMYNTGVYNDLNMFVTKCLIQPHKEKARGVFGAIEIFRSLLLRHVADLAQAPNNSNTRLDGKTSNHENELKDLLGLVQSSGMQCPQTLALFYDELATILGSANAKQFQQQQHSSTSSQIDTQSLNWFAISAADMFQEAFLNDSNISLTSNSLDTNRFPQQTRIVYNFDGQIPNASILNLANIISKYHQYRTMSDTSSSPILLAPMLRLIVLASWSNIDQVDAVLQCSLRIPDINLSNDIDIDVPRSLETYRDKLKELSNLSLNILCDVYYYASRLFREICNLLSSTMNQNELLISTRLEQLTDIEEHFSICVQICRQQYGFYEPICSNMERNTMKKITKKSTTTTNKTKVSKQQGTKRSIPITEDEEDEESKSEDEENTNKKKPRTTATISKPKVKPSK</sequence>
<dbReference type="GO" id="GO:0000793">
    <property type="term" value="C:condensed chromosome"/>
    <property type="evidence" value="ECO:0007669"/>
    <property type="project" value="TreeGrafter"/>
</dbReference>
<comment type="subcellular location">
    <subcellularLocation>
        <location evidence="1">Nucleus</location>
    </subcellularLocation>
</comment>
<proteinExistence type="inferred from homology"/>
<keyword evidence="4" id="KW-0539">Nucleus</keyword>
<dbReference type="GO" id="GO:0031573">
    <property type="term" value="P:mitotic intra-S DNA damage checkpoint signaling"/>
    <property type="evidence" value="ECO:0007669"/>
    <property type="project" value="TreeGrafter"/>
</dbReference>
<gene>
    <name evidence="7" type="ORF">IZO911_LOCUS40923</name>
</gene>
<feature type="region of interest" description="Disordered" evidence="6">
    <location>
        <begin position="19"/>
        <end position="47"/>
    </location>
</feature>
<dbReference type="GO" id="GO:0007129">
    <property type="term" value="P:homologous chromosome pairing at meiosis"/>
    <property type="evidence" value="ECO:0007669"/>
    <property type="project" value="TreeGrafter"/>
</dbReference>
<name>A0A815N0H7_9BILA</name>
<comment type="caution">
    <text evidence="7">The sequence shown here is derived from an EMBL/GenBank/DDBJ whole genome shotgun (WGS) entry which is preliminary data.</text>
</comment>
<evidence type="ECO:0000313" key="8">
    <source>
        <dbReference type="Proteomes" id="UP000663860"/>
    </source>
</evidence>
<dbReference type="EMBL" id="CAJNOE010001464">
    <property type="protein sequence ID" value="CAF1425443.1"/>
    <property type="molecule type" value="Genomic_DNA"/>
</dbReference>
<dbReference type="AlphaFoldDB" id="A0A815N0H7"/>
<evidence type="ECO:0000313" key="7">
    <source>
        <dbReference type="EMBL" id="CAF1425443.1"/>
    </source>
</evidence>
<organism evidence="7 8">
    <name type="scientific">Adineta steineri</name>
    <dbReference type="NCBI Taxonomy" id="433720"/>
    <lineage>
        <taxon>Eukaryota</taxon>
        <taxon>Metazoa</taxon>
        <taxon>Spiralia</taxon>
        <taxon>Gnathifera</taxon>
        <taxon>Rotifera</taxon>
        <taxon>Eurotatoria</taxon>
        <taxon>Bdelloidea</taxon>
        <taxon>Adinetida</taxon>
        <taxon>Adinetidae</taxon>
        <taxon>Adineta</taxon>
    </lineage>
</organism>
<evidence type="ECO:0000256" key="5">
    <source>
        <dbReference type="ARBA" id="ARBA00093456"/>
    </source>
</evidence>
<dbReference type="PANTHER" id="PTHR32086">
    <property type="entry name" value="FANCONI ANEMIA GROUP D2 PROTEIN"/>
    <property type="match status" value="1"/>
</dbReference>
<reference evidence="7" key="1">
    <citation type="submission" date="2021-02" db="EMBL/GenBank/DDBJ databases">
        <authorList>
            <person name="Nowell W R."/>
        </authorList>
    </citation>
    <scope>NUCLEOTIDE SEQUENCE</scope>
</reference>
<accession>A0A815N0H7</accession>
<evidence type="ECO:0000256" key="2">
    <source>
        <dbReference type="ARBA" id="ARBA00022499"/>
    </source>
</evidence>
<keyword evidence="3" id="KW-0832">Ubl conjugation</keyword>
<protein>
    <submittedName>
        <fullName evidence="7">Uncharacterized protein</fullName>
    </submittedName>
</protein>
<dbReference type="GO" id="GO:0005634">
    <property type="term" value="C:nucleus"/>
    <property type="evidence" value="ECO:0007669"/>
    <property type="project" value="UniProtKB-SubCell"/>
</dbReference>
<feature type="compositionally biased region" description="Acidic residues" evidence="6">
    <location>
        <begin position="997"/>
        <end position="1011"/>
    </location>
</feature>
<dbReference type="Proteomes" id="UP000663860">
    <property type="component" value="Unassembled WGS sequence"/>
</dbReference>
<feature type="compositionally biased region" description="Polar residues" evidence="6">
    <location>
        <begin position="19"/>
        <end position="44"/>
    </location>
</feature>
<evidence type="ECO:0000256" key="4">
    <source>
        <dbReference type="ARBA" id="ARBA00023242"/>
    </source>
</evidence>
<comment type="similarity">
    <text evidence="5">Belongs to the Fanconi anemia protein FANCD2 family.</text>
</comment>
<dbReference type="GO" id="GO:0070182">
    <property type="term" value="F:DNA polymerase binding"/>
    <property type="evidence" value="ECO:0007669"/>
    <property type="project" value="TreeGrafter"/>
</dbReference>